<proteinExistence type="predicted"/>
<protein>
    <submittedName>
        <fullName evidence="1">Unnamed protein product</fullName>
    </submittedName>
</protein>
<evidence type="ECO:0000313" key="1">
    <source>
        <dbReference type="EMBL" id="GME87721.1"/>
    </source>
</evidence>
<dbReference type="EMBL" id="BSXS01007182">
    <property type="protein sequence ID" value="GME87721.1"/>
    <property type="molecule type" value="Genomic_DNA"/>
</dbReference>
<name>A0ACB5THJ8_AMBMO</name>
<accession>A0ACB5THJ8</accession>
<sequence>MSKRTSIIQFCTGVGPMFSGYLQAAAYNNLDGVSGRAGWRWLFIIDGIISLPLAIAVVFFLPDVPGVQEPGLIFTPKEIELARTRAPQETKLHITYKWKDIVVWFRTWHIYGFCILFTAMCLSSNISSAIPFWFKSYKDFTVAQVNVYSTPVYAVQIITNVFTAYISDNVCRGRRWIIIAVVSIINFPIYLALTLLPVHPANRGGRWALYYLLGLASCKAAQTWTWVNEALLGQPVKRAFVSTMMNAFSYAFLAWVPILAFPTKHQPYVTKGNIMATVLTVFTAFFTLGMAYVQNLRKTTGFFQSVFVENESENESETDFVAVNSADEKREHRDLESNLK</sequence>
<evidence type="ECO:0000313" key="2">
    <source>
        <dbReference type="Proteomes" id="UP001165064"/>
    </source>
</evidence>
<organism evidence="1 2">
    <name type="scientific">Ambrosiozyma monospora</name>
    <name type="common">Yeast</name>
    <name type="synonym">Endomycopsis monosporus</name>
    <dbReference type="NCBI Taxonomy" id="43982"/>
    <lineage>
        <taxon>Eukaryota</taxon>
        <taxon>Fungi</taxon>
        <taxon>Dikarya</taxon>
        <taxon>Ascomycota</taxon>
        <taxon>Saccharomycotina</taxon>
        <taxon>Pichiomycetes</taxon>
        <taxon>Pichiales</taxon>
        <taxon>Pichiaceae</taxon>
        <taxon>Ambrosiozyma</taxon>
    </lineage>
</organism>
<gene>
    <name evidence="1" type="ORF">Amon02_000824200</name>
</gene>
<dbReference type="Proteomes" id="UP001165064">
    <property type="component" value="Unassembled WGS sequence"/>
</dbReference>
<reference evidence="1" key="1">
    <citation type="submission" date="2023-04" db="EMBL/GenBank/DDBJ databases">
        <title>Ambrosiozyma monospora NBRC 10751.</title>
        <authorList>
            <person name="Ichikawa N."/>
            <person name="Sato H."/>
            <person name="Tonouchi N."/>
        </authorList>
    </citation>
    <scope>NUCLEOTIDE SEQUENCE</scope>
    <source>
        <strain evidence="1">NBRC 10751</strain>
    </source>
</reference>
<comment type="caution">
    <text evidence="1">The sequence shown here is derived from an EMBL/GenBank/DDBJ whole genome shotgun (WGS) entry which is preliminary data.</text>
</comment>
<keyword evidence="2" id="KW-1185">Reference proteome</keyword>